<dbReference type="SUPFAM" id="SSF46689">
    <property type="entry name" value="Homeodomain-like"/>
    <property type="match status" value="2"/>
</dbReference>
<dbReference type="InterPro" id="IPR014710">
    <property type="entry name" value="RmlC-like_jellyroll"/>
</dbReference>
<name>A0A517TVN4_9BACT</name>
<sequence length="306" mass="33853">MQPSFEKLIPPTGSSIRCFDRSVIEQPAGWHYHPEVEICFTESGSGTRFVGDHIGNYGDGDLVLLGANLPHHWASDEFRGQKYDRHPAVVVQFDPVQFGTPFFALPELAETVELLERAGRGLYVTGATSRAAASAVRGMLEQSPAARLLSLLNILQLLSHSTELVPLASPGFAPTFRPRLQNRLNRICKHIHDHLADPGLNQGDLATLAGMHPSAFSRFFKNGTQRTVTDYVNELRIGLASRLLLETELSILEICLRSGYENASNFNRRFREYRRMTPREFRAAHRAPGGPREPVLAGDPCAAATA</sequence>
<evidence type="ECO:0000259" key="5">
    <source>
        <dbReference type="PROSITE" id="PS01124"/>
    </source>
</evidence>
<protein>
    <submittedName>
        <fullName evidence="6">Arabinose operon regulatory protein</fullName>
    </submittedName>
</protein>
<dbReference type="SUPFAM" id="SSF51182">
    <property type="entry name" value="RmlC-like cupins"/>
    <property type="match status" value="1"/>
</dbReference>
<evidence type="ECO:0000256" key="2">
    <source>
        <dbReference type="ARBA" id="ARBA00023125"/>
    </source>
</evidence>
<evidence type="ECO:0000256" key="3">
    <source>
        <dbReference type="ARBA" id="ARBA00023163"/>
    </source>
</evidence>
<evidence type="ECO:0000313" key="6">
    <source>
        <dbReference type="EMBL" id="QDT72435.1"/>
    </source>
</evidence>
<dbReference type="PROSITE" id="PS00041">
    <property type="entry name" value="HTH_ARAC_FAMILY_1"/>
    <property type="match status" value="1"/>
</dbReference>
<dbReference type="OrthoDB" id="9778008at2"/>
<keyword evidence="2" id="KW-0238">DNA-binding</keyword>
<dbReference type="Pfam" id="PF12833">
    <property type="entry name" value="HTH_18"/>
    <property type="match status" value="1"/>
</dbReference>
<keyword evidence="3" id="KW-0804">Transcription</keyword>
<evidence type="ECO:0000256" key="1">
    <source>
        <dbReference type="ARBA" id="ARBA00023015"/>
    </source>
</evidence>
<organism evidence="6 7">
    <name type="scientific">Lacipirellula limnantheis</name>
    <dbReference type="NCBI Taxonomy" id="2528024"/>
    <lineage>
        <taxon>Bacteria</taxon>
        <taxon>Pseudomonadati</taxon>
        <taxon>Planctomycetota</taxon>
        <taxon>Planctomycetia</taxon>
        <taxon>Pirellulales</taxon>
        <taxon>Lacipirellulaceae</taxon>
        <taxon>Lacipirellula</taxon>
    </lineage>
</organism>
<dbReference type="InterPro" id="IPR011051">
    <property type="entry name" value="RmlC_Cupin_sf"/>
</dbReference>
<dbReference type="Gene3D" id="1.10.10.60">
    <property type="entry name" value="Homeodomain-like"/>
    <property type="match status" value="2"/>
</dbReference>
<dbReference type="GO" id="GO:0003700">
    <property type="term" value="F:DNA-binding transcription factor activity"/>
    <property type="evidence" value="ECO:0007669"/>
    <property type="project" value="InterPro"/>
</dbReference>
<dbReference type="KEGG" id="llh:I41_16130"/>
<proteinExistence type="predicted"/>
<keyword evidence="7" id="KW-1185">Reference proteome</keyword>
<dbReference type="InterPro" id="IPR018060">
    <property type="entry name" value="HTH_AraC"/>
</dbReference>
<dbReference type="InterPro" id="IPR009057">
    <property type="entry name" value="Homeodomain-like_sf"/>
</dbReference>
<dbReference type="PROSITE" id="PS01124">
    <property type="entry name" value="HTH_ARAC_FAMILY_2"/>
    <property type="match status" value="1"/>
</dbReference>
<dbReference type="InterPro" id="IPR018062">
    <property type="entry name" value="HTH_AraC-typ_CS"/>
</dbReference>
<gene>
    <name evidence="6" type="primary">araC</name>
    <name evidence="6" type="ORF">I41_16130</name>
</gene>
<evidence type="ECO:0000313" key="7">
    <source>
        <dbReference type="Proteomes" id="UP000317909"/>
    </source>
</evidence>
<dbReference type="Gene3D" id="2.60.120.10">
    <property type="entry name" value="Jelly Rolls"/>
    <property type="match status" value="1"/>
</dbReference>
<accession>A0A517TVN4</accession>
<dbReference type="PANTHER" id="PTHR43280">
    <property type="entry name" value="ARAC-FAMILY TRANSCRIPTIONAL REGULATOR"/>
    <property type="match status" value="1"/>
</dbReference>
<dbReference type="CDD" id="cd06976">
    <property type="entry name" value="cupin_MtlR-like_N"/>
    <property type="match status" value="1"/>
</dbReference>
<evidence type="ECO:0000256" key="4">
    <source>
        <dbReference type="SAM" id="MobiDB-lite"/>
    </source>
</evidence>
<keyword evidence="1" id="KW-0805">Transcription regulation</keyword>
<dbReference type="SMART" id="SM00342">
    <property type="entry name" value="HTH_ARAC"/>
    <property type="match status" value="1"/>
</dbReference>
<dbReference type="RefSeq" id="WP_145432009.1">
    <property type="nucleotide sequence ID" value="NZ_CP036339.1"/>
</dbReference>
<dbReference type="Proteomes" id="UP000317909">
    <property type="component" value="Chromosome"/>
</dbReference>
<dbReference type="AlphaFoldDB" id="A0A517TVN4"/>
<dbReference type="GO" id="GO:0043565">
    <property type="term" value="F:sequence-specific DNA binding"/>
    <property type="evidence" value="ECO:0007669"/>
    <property type="project" value="InterPro"/>
</dbReference>
<dbReference type="EMBL" id="CP036339">
    <property type="protein sequence ID" value="QDT72435.1"/>
    <property type="molecule type" value="Genomic_DNA"/>
</dbReference>
<feature type="region of interest" description="Disordered" evidence="4">
    <location>
        <begin position="282"/>
        <end position="306"/>
    </location>
</feature>
<feature type="domain" description="HTH araC/xylS-type" evidence="5">
    <location>
        <begin position="185"/>
        <end position="284"/>
    </location>
</feature>
<dbReference type="PANTHER" id="PTHR43280:SF27">
    <property type="entry name" value="TRANSCRIPTIONAL REGULATOR MTLR"/>
    <property type="match status" value="1"/>
</dbReference>
<reference evidence="6 7" key="1">
    <citation type="submission" date="2019-02" db="EMBL/GenBank/DDBJ databases">
        <title>Deep-cultivation of Planctomycetes and their phenomic and genomic characterization uncovers novel biology.</title>
        <authorList>
            <person name="Wiegand S."/>
            <person name="Jogler M."/>
            <person name="Boedeker C."/>
            <person name="Pinto D."/>
            <person name="Vollmers J."/>
            <person name="Rivas-Marin E."/>
            <person name="Kohn T."/>
            <person name="Peeters S.H."/>
            <person name="Heuer A."/>
            <person name="Rast P."/>
            <person name="Oberbeckmann S."/>
            <person name="Bunk B."/>
            <person name="Jeske O."/>
            <person name="Meyerdierks A."/>
            <person name="Storesund J.E."/>
            <person name="Kallscheuer N."/>
            <person name="Luecker S."/>
            <person name="Lage O.M."/>
            <person name="Pohl T."/>
            <person name="Merkel B.J."/>
            <person name="Hornburger P."/>
            <person name="Mueller R.-W."/>
            <person name="Bruemmer F."/>
            <person name="Labrenz M."/>
            <person name="Spormann A.M."/>
            <person name="Op den Camp H."/>
            <person name="Overmann J."/>
            <person name="Amann R."/>
            <person name="Jetten M.S.M."/>
            <person name="Mascher T."/>
            <person name="Medema M.H."/>
            <person name="Devos D.P."/>
            <person name="Kaster A.-K."/>
            <person name="Ovreas L."/>
            <person name="Rohde M."/>
            <person name="Galperin M.Y."/>
            <person name="Jogler C."/>
        </authorList>
    </citation>
    <scope>NUCLEOTIDE SEQUENCE [LARGE SCALE GENOMIC DNA]</scope>
    <source>
        <strain evidence="6 7">I41</strain>
    </source>
</reference>